<keyword evidence="3" id="KW-1185">Reference proteome</keyword>
<dbReference type="GO" id="GO:0022857">
    <property type="term" value="F:transmembrane transporter activity"/>
    <property type="evidence" value="ECO:0007669"/>
    <property type="project" value="InterPro"/>
</dbReference>
<dbReference type="EMBL" id="FOIF01000015">
    <property type="protein sequence ID" value="SES86962.1"/>
    <property type="molecule type" value="Genomic_DNA"/>
</dbReference>
<name>A0A1H9ZZ47_9FIRM</name>
<gene>
    <name evidence="2" type="ORF">SAMN03080614_10152</name>
</gene>
<sequence length="173" mass="19008">MKKTVFITRTAIFLALALVFQIYFRTFAQPVVGPLVNFVLFLSTMLVGVTSAIIVGSLTPLIAFSFGIMPLFPVVPFIMVGNIFMVTIYYFISNNLQGYFSNFLGILLAAFGKFLFLALSIRYVVPLLIPQVPPPIVQALSLPQLYTALIGGVLAILVAKGLNEYLYSKTKAN</sequence>
<accession>A0A1H9ZZ47</accession>
<keyword evidence="1" id="KW-0472">Membrane</keyword>
<evidence type="ECO:0000256" key="1">
    <source>
        <dbReference type="SAM" id="Phobius"/>
    </source>
</evidence>
<dbReference type="RefSeq" id="WP_242945715.1">
    <property type="nucleotide sequence ID" value="NZ_FOIF01000015.1"/>
</dbReference>
<evidence type="ECO:0008006" key="4">
    <source>
        <dbReference type="Google" id="ProtNLM"/>
    </source>
</evidence>
<feature type="transmembrane region" description="Helical" evidence="1">
    <location>
        <begin position="145"/>
        <end position="162"/>
    </location>
</feature>
<feature type="transmembrane region" description="Helical" evidence="1">
    <location>
        <begin position="6"/>
        <end position="24"/>
    </location>
</feature>
<feature type="transmembrane region" description="Helical" evidence="1">
    <location>
        <begin position="61"/>
        <end position="91"/>
    </location>
</feature>
<keyword evidence="1" id="KW-0812">Transmembrane</keyword>
<organism evidence="2 3">
    <name type="scientific">Anaerobranca gottschalkii DSM 13577</name>
    <dbReference type="NCBI Taxonomy" id="1120990"/>
    <lineage>
        <taxon>Bacteria</taxon>
        <taxon>Bacillati</taxon>
        <taxon>Bacillota</taxon>
        <taxon>Clostridia</taxon>
        <taxon>Eubacteriales</taxon>
        <taxon>Proteinivoracaceae</taxon>
        <taxon>Anaerobranca</taxon>
    </lineage>
</organism>
<protein>
    <recommendedName>
        <fullName evidence="4">ECF transporter S component, folate family</fullName>
    </recommendedName>
</protein>
<reference evidence="3" key="1">
    <citation type="submission" date="2016-10" db="EMBL/GenBank/DDBJ databases">
        <authorList>
            <person name="Varghese N."/>
            <person name="Submissions S."/>
        </authorList>
    </citation>
    <scope>NUCLEOTIDE SEQUENCE [LARGE SCALE GENOMIC DNA]</scope>
    <source>
        <strain evidence="3">DSM 13577</strain>
    </source>
</reference>
<evidence type="ECO:0000313" key="3">
    <source>
        <dbReference type="Proteomes" id="UP000243819"/>
    </source>
</evidence>
<proteinExistence type="predicted"/>
<keyword evidence="1" id="KW-1133">Transmembrane helix</keyword>
<feature type="transmembrane region" description="Helical" evidence="1">
    <location>
        <begin position="103"/>
        <end position="125"/>
    </location>
</feature>
<dbReference type="AlphaFoldDB" id="A0A1H9ZZ47"/>
<dbReference type="Proteomes" id="UP000243819">
    <property type="component" value="Unassembled WGS sequence"/>
</dbReference>
<feature type="transmembrane region" description="Helical" evidence="1">
    <location>
        <begin position="36"/>
        <end position="55"/>
    </location>
</feature>
<dbReference type="STRING" id="1120990.SAMN03080614_10152"/>
<evidence type="ECO:0000313" key="2">
    <source>
        <dbReference type="EMBL" id="SES86962.1"/>
    </source>
</evidence>